<evidence type="ECO:0008006" key="2">
    <source>
        <dbReference type="Google" id="ProtNLM"/>
    </source>
</evidence>
<gene>
    <name evidence="1" type="ORF">LCGC14_0411750</name>
</gene>
<organism evidence="1">
    <name type="scientific">marine sediment metagenome</name>
    <dbReference type="NCBI Taxonomy" id="412755"/>
    <lineage>
        <taxon>unclassified sequences</taxon>
        <taxon>metagenomes</taxon>
        <taxon>ecological metagenomes</taxon>
    </lineage>
</organism>
<sequence length="175" mass="19699">MDNEGYPSQGEEKMIKRNMASILLITVLLLPSCGGLILNDTNNTNVIYPGQLNEYDDWLISLDGGEWRNGTLIVNITISNYADRRYFSSVALFSGFGVSSPYSLVAVDSTNKVAYPIKENYPLSYCFYQGKEFYPKESLSGKLTYELSEYSGDTSIYIVQNSRKRKKMFDVGSPN</sequence>
<evidence type="ECO:0000313" key="1">
    <source>
        <dbReference type="EMBL" id="KKN72348.1"/>
    </source>
</evidence>
<reference evidence="1" key="1">
    <citation type="journal article" date="2015" name="Nature">
        <title>Complex archaea that bridge the gap between prokaryotes and eukaryotes.</title>
        <authorList>
            <person name="Spang A."/>
            <person name="Saw J.H."/>
            <person name="Jorgensen S.L."/>
            <person name="Zaremba-Niedzwiedzka K."/>
            <person name="Martijn J."/>
            <person name="Lind A.E."/>
            <person name="van Eijk R."/>
            <person name="Schleper C."/>
            <person name="Guy L."/>
            <person name="Ettema T.J."/>
        </authorList>
    </citation>
    <scope>NUCLEOTIDE SEQUENCE</scope>
</reference>
<dbReference type="EMBL" id="LAZR01000364">
    <property type="protein sequence ID" value="KKN72348.1"/>
    <property type="molecule type" value="Genomic_DNA"/>
</dbReference>
<comment type="caution">
    <text evidence="1">The sequence shown here is derived from an EMBL/GenBank/DDBJ whole genome shotgun (WGS) entry which is preliminary data.</text>
</comment>
<name>A0A0F9W2T4_9ZZZZ</name>
<accession>A0A0F9W2T4</accession>
<proteinExistence type="predicted"/>
<dbReference type="AlphaFoldDB" id="A0A0F9W2T4"/>
<protein>
    <recommendedName>
        <fullName evidence="2">DUF4352 domain-containing protein</fullName>
    </recommendedName>
</protein>